<feature type="region of interest" description="Disordered" evidence="1">
    <location>
        <begin position="36"/>
        <end position="70"/>
    </location>
</feature>
<evidence type="ECO:0000313" key="2">
    <source>
        <dbReference type="EMBL" id="KAJ6824793.1"/>
    </source>
</evidence>
<evidence type="ECO:0000256" key="1">
    <source>
        <dbReference type="SAM" id="MobiDB-lite"/>
    </source>
</evidence>
<sequence>MSLSEGQTNSSMYITSSPIAVPPNVVNWFETLCATPHSHHNDQSRPNGNQEASGQRSSSMYTTSSPVTVPPNVVNLLETMSATNHSHHAYNVRHER</sequence>
<protein>
    <submittedName>
        <fullName evidence="2">Protein HOTHEAD-like isoform X2</fullName>
    </submittedName>
</protein>
<reference evidence="2" key="1">
    <citation type="journal article" date="2023" name="GigaByte">
        <title>Genome assembly of the bearded iris, Iris pallida Lam.</title>
        <authorList>
            <person name="Bruccoleri R.E."/>
            <person name="Oakeley E.J."/>
            <person name="Faust A.M.E."/>
            <person name="Altorfer M."/>
            <person name="Dessus-Babus S."/>
            <person name="Burckhardt D."/>
            <person name="Oertli M."/>
            <person name="Naumann U."/>
            <person name="Petersen F."/>
            <person name="Wong J."/>
        </authorList>
    </citation>
    <scope>NUCLEOTIDE SEQUENCE</scope>
    <source>
        <strain evidence="2">GSM-AAB239-AS_SAM_17_03QT</strain>
    </source>
</reference>
<organism evidence="2 3">
    <name type="scientific">Iris pallida</name>
    <name type="common">Sweet iris</name>
    <dbReference type="NCBI Taxonomy" id="29817"/>
    <lineage>
        <taxon>Eukaryota</taxon>
        <taxon>Viridiplantae</taxon>
        <taxon>Streptophyta</taxon>
        <taxon>Embryophyta</taxon>
        <taxon>Tracheophyta</taxon>
        <taxon>Spermatophyta</taxon>
        <taxon>Magnoliopsida</taxon>
        <taxon>Liliopsida</taxon>
        <taxon>Asparagales</taxon>
        <taxon>Iridaceae</taxon>
        <taxon>Iridoideae</taxon>
        <taxon>Irideae</taxon>
        <taxon>Iris</taxon>
    </lineage>
</organism>
<evidence type="ECO:0000313" key="3">
    <source>
        <dbReference type="Proteomes" id="UP001140949"/>
    </source>
</evidence>
<dbReference type="AlphaFoldDB" id="A0AAX6G8I5"/>
<proteinExistence type="predicted"/>
<keyword evidence="3" id="KW-1185">Reference proteome</keyword>
<dbReference type="Proteomes" id="UP001140949">
    <property type="component" value="Unassembled WGS sequence"/>
</dbReference>
<accession>A0AAX6G8I5</accession>
<name>A0AAX6G8I5_IRIPA</name>
<feature type="compositionally biased region" description="Polar residues" evidence="1">
    <location>
        <begin position="44"/>
        <end position="61"/>
    </location>
</feature>
<reference evidence="2" key="2">
    <citation type="submission" date="2023-04" db="EMBL/GenBank/DDBJ databases">
        <authorList>
            <person name="Bruccoleri R.E."/>
            <person name="Oakeley E.J."/>
            <person name="Faust A.-M."/>
            <person name="Dessus-Babus S."/>
            <person name="Altorfer M."/>
            <person name="Burckhardt D."/>
            <person name="Oertli M."/>
            <person name="Naumann U."/>
            <person name="Petersen F."/>
            <person name="Wong J."/>
        </authorList>
    </citation>
    <scope>NUCLEOTIDE SEQUENCE</scope>
    <source>
        <strain evidence="2">GSM-AAB239-AS_SAM_17_03QT</strain>
        <tissue evidence="2">Leaf</tissue>
    </source>
</reference>
<gene>
    <name evidence="2" type="ORF">M6B38_380375</name>
</gene>
<dbReference type="EMBL" id="JANAVB010021799">
    <property type="protein sequence ID" value="KAJ6824793.1"/>
    <property type="molecule type" value="Genomic_DNA"/>
</dbReference>
<comment type="caution">
    <text evidence="2">The sequence shown here is derived from an EMBL/GenBank/DDBJ whole genome shotgun (WGS) entry which is preliminary data.</text>
</comment>